<feature type="transmembrane region" description="Helical" evidence="6">
    <location>
        <begin position="51"/>
        <end position="71"/>
    </location>
</feature>
<comment type="caution">
    <text evidence="6">Lacks conserved residue(s) required for the propagation of feature annotation.</text>
</comment>
<dbReference type="OrthoDB" id="73901at2759"/>
<keyword evidence="3 6" id="KW-0187">Copper transport</keyword>
<dbReference type="PANTHER" id="PTHR12483:SF24">
    <property type="entry name" value="COPPER TRANSPORTER 2-RELATED"/>
    <property type="match status" value="1"/>
</dbReference>
<evidence type="ECO:0000313" key="7">
    <source>
        <dbReference type="EMBL" id="KAF9675410.1"/>
    </source>
</evidence>
<dbReference type="GO" id="GO:0005375">
    <property type="term" value="F:copper ion transmembrane transporter activity"/>
    <property type="evidence" value="ECO:0007669"/>
    <property type="project" value="UniProtKB-UniRule"/>
</dbReference>
<evidence type="ECO:0000256" key="4">
    <source>
        <dbReference type="ARBA" id="ARBA00022989"/>
    </source>
</evidence>
<evidence type="ECO:0000256" key="1">
    <source>
        <dbReference type="ARBA" id="ARBA00006921"/>
    </source>
</evidence>
<dbReference type="Proteomes" id="UP000657918">
    <property type="component" value="Unassembled WGS sequence"/>
</dbReference>
<feature type="transmembrane region" description="Helical" evidence="6">
    <location>
        <begin position="114"/>
        <end position="134"/>
    </location>
</feature>
<gene>
    <name evidence="7" type="ORF">SADUNF_Sadunf09G0029500</name>
</gene>
<comment type="similarity">
    <text evidence="1 6">Belongs to the copper transporter (Ctr) (TC 1.A.56) family. SLC31A subfamily.</text>
</comment>
<evidence type="ECO:0000256" key="2">
    <source>
        <dbReference type="ARBA" id="ARBA00022692"/>
    </source>
</evidence>
<proteinExistence type="inferred from homology"/>
<feature type="transmembrane region" description="Helical" evidence="6">
    <location>
        <begin position="185"/>
        <end position="204"/>
    </location>
</feature>
<dbReference type="EMBL" id="JADGMS010000009">
    <property type="protein sequence ID" value="KAF9675410.1"/>
    <property type="molecule type" value="Genomic_DNA"/>
</dbReference>
<dbReference type="PANTHER" id="PTHR12483">
    <property type="entry name" value="SOLUTE CARRIER FAMILY 31 COPPER TRANSPORTERS"/>
    <property type="match status" value="1"/>
</dbReference>
<protein>
    <recommendedName>
        <fullName evidence="6">Copper transport protein</fullName>
    </recommendedName>
</protein>
<keyword evidence="6" id="KW-0813">Transport</keyword>
<keyword evidence="4 6" id="KW-1133">Transmembrane helix</keyword>
<evidence type="ECO:0000256" key="3">
    <source>
        <dbReference type="ARBA" id="ARBA00022796"/>
    </source>
</evidence>
<evidence type="ECO:0000256" key="5">
    <source>
        <dbReference type="ARBA" id="ARBA00023136"/>
    </source>
</evidence>
<comment type="caution">
    <text evidence="7">The sequence shown here is derived from an EMBL/GenBank/DDBJ whole genome shotgun (WGS) entry which is preliminary data.</text>
</comment>
<keyword evidence="2 6" id="KW-0812">Transmembrane</keyword>
<keyword evidence="8" id="KW-1185">Reference proteome</keyword>
<dbReference type="Pfam" id="PF04145">
    <property type="entry name" value="Ctr"/>
    <property type="match status" value="2"/>
</dbReference>
<dbReference type="AlphaFoldDB" id="A0A835MRX0"/>
<organism evidence="7 8">
    <name type="scientific">Salix dunnii</name>
    <dbReference type="NCBI Taxonomy" id="1413687"/>
    <lineage>
        <taxon>Eukaryota</taxon>
        <taxon>Viridiplantae</taxon>
        <taxon>Streptophyta</taxon>
        <taxon>Embryophyta</taxon>
        <taxon>Tracheophyta</taxon>
        <taxon>Spermatophyta</taxon>
        <taxon>Magnoliopsida</taxon>
        <taxon>eudicotyledons</taxon>
        <taxon>Gunneridae</taxon>
        <taxon>Pentapetalae</taxon>
        <taxon>rosids</taxon>
        <taxon>fabids</taxon>
        <taxon>Malpighiales</taxon>
        <taxon>Salicaceae</taxon>
        <taxon>Saliceae</taxon>
        <taxon>Salix</taxon>
    </lineage>
</organism>
<dbReference type="GO" id="GO:0005886">
    <property type="term" value="C:plasma membrane"/>
    <property type="evidence" value="ECO:0007669"/>
    <property type="project" value="TreeGrafter"/>
</dbReference>
<keyword evidence="6" id="KW-0186">Copper</keyword>
<dbReference type="InterPro" id="IPR007274">
    <property type="entry name" value="Cop_transporter"/>
</dbReference>
<reference evidence="7 8" key="1">
    <citation type="submission" date="2020-10" db="EMBL/GenBank/DDBJ databases">
        <title>Plant Genome Project.</title>
        <authorList>
            <person name="Zhang R.-G."/>
        </authorList>
    </citation>
    <scope>NUCLEOTIDE SEQUENCE [LARGE SCALE GENOMIC DNA]</scope>
    <source>
        <strain evidence="7">FAFU-HL-1</strain>
        <tissue evidence="7">Leaf</tissue>
    </source>
</reference>
<keyword evidence="6" id="KW-0406">Ion transport</keyword>
<accession>A0A835MRX0</accession>
<comment type="subcellular location">
    <subcellularLocation>
        <location evidence="6">Membrane</location>
        <topology evidence="6">Multi-pass membrane protein</topology>
    </subcellularLocation>
</comment>
<sequence length="273" mass="29964">MDHQMPGMSQPPPIPMNGTNGMHRKMMMHMTFFWGKDTLILFSGWPGTSSGMYVLALVFIFVLAVLVEWLSHCRLVKPGSNNVAAGLIKTLMHAMRVGLAYMVMLAVMSFNGGVFIVAVAGHLVGFLIFGSGVFKDTEMPPYHKTSDLPPLKEQDTEMEWDEMMNQSEENSRCGNVRWILNKGLLVGRMILIAGFLISSASVILPSFVVVLAIGFACSVSFGLFLASYAFTDHLVSEILPASSHLSLGLLKISLSMIIEKTTQVLVGLDEILF</sequence>
<evidence type="ECO:0000256" key="6">
    <source>
        <dbReference type="RuleBase" id="RU367022"/>
    </source>
</evidence>
<evidence type="ECO:0000313" key="8">
    <source>
        <dbReference type="Proteomes" id="UP000657918"/>
    </source>
</evidence>
<name>A0A835MRX0_9ROSI</name>
<keyword evidence="5 6" id="KW-0472">Membrane</keyword>
<feature type="transmembrane region" description="Helical" evidence="6">
    <location>
        <begin position="83"/>
        <end position="108"/>
    </location>
</feature>
<feature type="transmembrane region" description="Helical" evidence="6">
    <location>
        <begin position="210"/>
        <end position="230"/>
    </location>
</feature>